<evidence type="ECO:0000256" key="5">
    <source>
        <dbReference type="SAM" id="MobiDB-lite"/>
    </source>
</evidence>
<evidence type="ECO:0000256" key="4">
    <source>
        <dbReference type="ARBA" id="ARBA00022927"/>
    </source>
</evidence>
<proteinExistence type="inferred from homology"/>
<dbReference type="AlphaFoldDB" id="A0A1D6MNF5"/>
<dbReference type="InterPro" id="IPR000225">
    <property type="entry name" value="Armadillo"/>
</dbReference>
<dbReference type="OMA" id="DAMGISM"/>
<dbReference type="SUPFAM" id="SSF48371">
    <property type="entry name" value="ARM repeat"/>
    <property type="match status" value="1"/>
</dbReference>
<dbReference type="GO" id="GO:0061608">
    <property type="term" value="F:nuclear import signal receptor activity"/>
    <property type="evidence" value="ECO:0007669"/>
    <property type="project" value="InterPro"/>
</dbReference>
<dbReference type="PANTHER" id="PTHR23316">
    <property type="entry name" value="IMPORTIN ALPHA"/>
    <property type="match status" value="1"/>
</dbReference>
<dbReference type="InterPro" id="IPR002652">
    <property type="entry name" value="Importin-a_IBB"/>
</dbReference>
<gene>
    <name evidence="6" type="ORF">ZEAMMB73_Zm00001d040153</name>
</gene>
<dbReference type="Gene3D" id="1.25.10.10">
    <property type="entry name" value="Leucine-rich Repeat Variant"/>
    <property type="match status" value="1"/>
</dbReference>
<dbReference type="PROSITE" id="PS51214">
    <property type="entry name" value="IBB"/>
    <property type="match status" value="1"/>
</dbReference>
<feature type="compositionally biased region" description="Basic and acidic residues" evidence="5">
    <location>
        <begin position="1"/>
        <end position="12"/>
    </location>
</feature>
<protein>
    <submittedName>
        <fullName evidence="6">Importin subunit alpha-2</fullName>
    </submittedName>
</protein>
<name>A0A1D6MNF5_MAIZE</name>
<dbReference type="SMART" id="SM00185">
    <property type="entry name" value="ARM"/>
    <property type="match status" value="1"/>
</dbReference>
<reference evidence="6" key="1">
    <citation type="submission" date="2015-12" db="EMBL/GenBank/DDBJ databases">
        <title>Update maize B73 reference genome by single molecule sequencing technologies.</title>
        <authorList>
            <consortium name="Maize Genome Sequencing Project"/>
            <person name="Ware D."/>
        </authorList>
    </citation>
    <scope>NUCLEOTIDE SEQUENCE [LARGE SCALE GENOMIC DNA]</scope>
    <source>
        <tissue evidence="6">Seedling</tissue>
    </source>
</reference>
<keyword evidence="3" id="KW-0677">Repeat</keyword>
<dbReference type="GO" id="GO:0006606">
    <property type="term" value="P:protein import into nucleus"/>
    <property type="evidence" value="ECO:0007669"/>
    <property type="project" value="InterPro"/>
</dbReference>
<evidence type="ECO:0000256" key="2">
    <source>
        <dbReference type="ARBA" id="ARBA00022448"/>
    </source>
</evidence>
<dbReference type="PROSITE" id="PS50176">
    <property type="entry name" value="ARM_REPEAT"/>
    <property type="match status" value="1"/>
</dbReference>
<comment type="similarity">
    <text evidence="1">Belongs to the importin alpha family.</text>
</comment>
<dbReference type="ExpressionAtlas" id="A0A1D6MNF5">
    <property type="expression patterns" value="baseline"/>
</dbReference>
<dbReference type="InterPro" id="IPR016024">
    <property type="entry name" value="ARM-type_fold"/>
</dbReference>
<feature type="region of interest" description="Disordered" evidence="5">
    <location>
        <begin position="1"/>
        <end position="46"/>
    </location>
</feature>
<dbReference type="Pfam" id="PF01749">
    <property type="entry name" value="IBB"/>
    <property type="match status" value="1"/>
</dbReference>
<evidence type="ECO:0000256" key="3">
    <source>
        <dbReference type="ARBA" id="ARBA00022737"/>
    </source>
</evidence>
<dbReference type="InterPro" id="IPR036975">
    <property type="entry name" value="Importin-a_IBB_sf"/>
</dbReference>
<accession>A0A1D6MNF5</accession>
<dbReference type="EMBL" id="CM007649">
    <property type="protein sequence ID" value="ONM30651.1"/>
    <property type="molecule type" value="Genomic_DNA"/>
</dbReference>
<keyword evidence="4" id="KW-0653">Protein transport</keyword>
<dbReference type="STRING" id="4577.A0A1D6MNF5"/>
<sequence>MSLRPSEREQMRKGNYKQTVDAEESRRRREGQMMDMRKAKREESLQKKRCDGFPASAAGVPPMGHSTALQQKAVHSNDPSGQLEATTQFRKLLSIVEIGILFSINFSRSPPIEEVISTGVVSRFIEFLTREDHPQLQFEAAWALTNIASGTSENTKVVVESGAVRLCPSLSSYSTPSSEDVRE</sequence>
<evidence type="ECO:0000313" key="6">
    <source>
        <dbReference type="EMBL" id="ONM30651.1"/>
    </source>
</evidence>
<keyword evidence="2" id="KW-0813">Transport</keyword>
<dbReference type="SMR" id="A0A1D6MNF5"/>
<dbReference type="IntAct" id="A0A1D6MNF5">
    <property type="interactions" value="4"/>
</dbReference>
<dbReference type="Gene3D" id="1.20.5.690">
    <property type="entry name" value="Importin-alpha, importin-beta-binding domain"/>
    <property type="match status" value="1"/>
</dbReference>
<dbReference type="FunFam" id="1.20.5.690:FF:000002">
    <property type="entry name" value="Importin subunit alpha"/>
    <property type="match status" value="1"/>
</dbReference>
<organism evidence="6">
    <name type="scientific">Zea mays</name>
    <name type="common">Maize</name>
    <dbReference type="NCBI Taxonomy" id="4577"/>
    <lineage>
        <taxon>Eukaryota</taxon>
        <taxon>Viridiplantae</taxon>
        <taxon>Streptophyta</taxon>
        <taxon>Embryophyta</taxon>
        <taxon>Tracheophyta</taxon>
        <taxon>Spermatophyta</taxon>
        <taxon>Magnoliopsida</taxon>
        <taxon>Liliopsida</taxon>
        <taxon>Poales</taxon>
        <taxon>Poaceae</taxon>
        <taxon>PACMAD clade</taxon>
        <taxon>Panicoideae</taxon>
        <taxon>Andropogonodae</taxon>
        <taxon>Andropogoneae</taxon>
        <taxon>Tripsacinae</taxon>
        <taxon>Zea</taxon>
    </lineage>
</organism>
<dbReference type="InParanoid" id="A0A1D6MNF5"/>
<evidence type="ECO:0000256" key="1">
    <source>
        <dbReference type="ARBA" id="ARBA00010394"/>
    </source>
</evidence>
<dbReference type="Pfam" id="PF00514">
    <property type="entry name" value="Arm"/>
    <property type="match status" value="1"/>
</dbReference>
<dbReference type="InterPro" id="IPR011989">
    <property type="entry name" value="ARM-like"/>
</dbReference>
<feature type="compositionally biased region" description="Basic and acidic residues" evidence="5">
    <location>
        <begin position="23"/>
        <end position="46"/>
    </location>
</feature>